<feature type="transmembrane region" description="Helical" evidence="2">
    <location>
        <begin position="702"/>
        <end position="722"/>
    </location>
</feature>
<feature type="transmembrane region" description="Helical" evidence="2">
    <location>
        <begin position="851"/>
        <end position="870"/>
    </location>
</feature>
<feature type="transmembrane region" description="Helical" evidence="2">
    <location>
        <begin position="1122"/>
        <end position="1146"/>
    </location>
</feature>
<feature type="region of interest" description="Disordered" evidence="1">
    <location>
        <begin position="79"/>
        <end position="149"/>
    </location>
</feature>
<feature type="transmembrane region" description="Helical" evidence="2">
    <location>
        <begin position="794"/>
        <end position="815"/>
    </location>
</feature>
<feature type="transmembrane region" description="Helical" evidence="2">
    <location>
        <begin position="467"/>
        <end position="483"/>
    </location>
</feature>
<reference evidence="4" key="1">
    <citation type="journal article" date="2019" name="Int. J. Syst. Evol. Microbiol.">
        <title>The Global Catalogue of Microorganisms (GCM) 10K type strain sequencing project: providing services to taxonomists for standard genome sequencing and annotation.</title>
        <authorList>
            <consortium name="The Broad Institute Genomics Platform"/>
            <consortium name="The Broad Institute Genome Sequencing Center for Infectious Disease"/>
            <person name="Wu L."/>
            <person name="Ma J."/>
        </authorList>
    </citation>
    <scope>NUCLEOTIDE SEQUENCE [LARGE SCALE GENOMIC DNA]</scope>
    <source>
        <strain evidence="4">TISTR 1514</strain>
    </source>
</reference>
<feature type="transmembrane region" description="Helical" evidence="2">
    <location>
        <begin position="942"/>
        <end position="960"/>
    </location>
</feature>
<evidence type="ECO:0008006" key="5">
    <source>
        <dbReference type="Google" id="ProtNLM"/>
    </source>
</evidence>
<evidence type="ECO:0000256" key="1">
    <source>
        <dbReference type="SAM" id="MobiDB-lite"/>
    </source>
</evidence>
<feature type="transmembrane region" description="Helical" evidence="2">
    <location>
        <begin position="430"/>
        <end position="447"/>
    </location>
</feature>
<feature type="transmembrane region" description="Helical" evidence="2">
    <location>
        <begin position="1446"/>
        <end position="1466"/>
    </location>
</feature>
<feature type="transmembrane region" description="Helical" evidence="2">
    <location>
        <begin position="1084"/>
        <end position="1110"/>
    </location>
</feature>
<feature type="transmembrane region" description="Helical" evidence="2">
    <location>
        <begin position="1209"/>
        <end position="1228"/>
    </location>
</feature>
<dbReference type="EMBL" id="JBHUNE010000001">
    <property type="protein sequence ID" value="MFD2757061.1"/>
    <property type="molecule type" value="Genomic_DNA"/>
</dbReference>
<feature type="region of interest" description="Disordered" evidence="1">
    <location>
        <begin position="163"/>
        <end position="182"/>
    </location>
</feature>
<feature type="transmembrane region" description="Helical" evidence="2">
    <location>
        <begin position="251"/>
        <end position="274"/>
    </location>
</feature>
<feature type="transmembrane region" description="Helical" evidence="2">
    <location>
        <begin position="1235"/>
        <end position="1251"/>
    </location>
</feature>
<feature type="transmembrane region" description="Helical" evidence="2">
    <location>
        <begin position="734"/>
        <end position="755"/>
    </location>
</feature>
<feature type="transmembrane region" description="Helical" evidence="2">
    <location>
        <begin position="650"/>
        <end position="667"/>
    </location>
</feature>
<feature type="compositionally biased region" description="Basic and acidic residues" evidence="1">
    <location>
        <begin position="79"/>
        <end position="88"/>
    </location>
</feature>
<feature type="transmembrane region" description="Helical" evidence="2">
    <location>
        <begin position="1551"/>
        <end position="1569"/>
    </location>
</feature>
<keyword evidence="2" id="KW-0812">Transmembrane</keyword>
<feature type="transmembrane region" description="Helical" evidence="2">
    <location>
        <begin position="1020"/>
        <end position="1038"/>
    </location>
</feature>
<feature type="transmembrane region" description="Helical" evidence="2">
    <location>
        <begin position="673"/>
        <end position="695"/>
    </location>
</feature>
<feature type="transmembrane region" description="Helical" evidence="2">
    <location>
        <begin position="1524"/>
        <end position="1544"/>
    </location>
</feature>
<feature type="transmembrane region" description="Helical" evidence="2">
    <location>
        <begin position="1365"/>
        <end position="1382"/>
    </location>
</feature>
<feature type="transmembrane region" description="Helical" evidence="2">
    <location>
        <begin position="309"/>
        <end position="328"/>
    </location>
</feature>
<feature type="transmembrane region" description="Helical" evidence="2">
    <location>
        <begin position="1498"/>
        <end position="1518"/>
    </location>
</feature>
<gene>
    <name evidence="3" type="ORF">ACFSW7_01555</name>
</gene>
<feature type="transmembrane region" description="Helical" evidence="2">
    <location>
        <begin position="827"/>
        <end position="845"/>
    </location>
</feature>
<dbReference type="RefSeq" id="WP_154651524.1">
    <property type="nucleotide sequence ID" value="NZ_JBHUNE010000001.1"/>
</dbReference>
<feature type="transmembrane region" description="Helical" evidence="2">
    <location>
        <begin position="1176"/>
        <end position="1197"/>
    </location>
</feature>
<feature type="transmembrane region" description="Helical" evidence="2">
    <location>
        <begin position="882"/>
        <end position="901"/>
    </location>
</feature>
<feature type="transmembrane region" description="Helical" evidence="2">
    <location>
        <begin position="1152"/>
        <end position="1169"/>
    </location>
</feature>
<name>A0ABW5UTZ9_9MICO</name>
<accession>A0ABW5UTZ9</accession>
<sequence>MDTDGRREHPEFPASLRQLRSVEMCPYCFTATRGADACGECGLDLTDARLADVFTLSERAATALSLRGQLLQGVIGTQREAEDTRIESEAEAPATASTAAADEMPPLPEISAEPVHPVEPISSTPPAPPAPPEPRVSTPDTAPSAQPARPSIAGAWMTSAPDAAGGWGARATPSQAAAAEPAKPKRSGVQLALLVTGIAFLAVAAIVFLTVAFVLFDLMVKALITAAVTATVIATASWLGRRKMTATAEGVAVLGVVLLGLDFWAVRALGMFGLDVADPASYWGTALAGLTAILLGWARLSGLATPKFVAALTGVPAVLLLVASLTQLRPGGDALWGLSFAAAAAASAATPLLWRTSTPEGGRAPDPLPVGLNLGIGLLAGAIAPLAAGLGRTDTVDTTIAVVSMLLALGGSLAIVFWHDRARPGGPFGAFAHIAAALVAWHALALGHKVGQLATAAGSDAVDPGQGLPYALPVLVALALVWQRLPLRAPSRRSIVQVSTIAAAVAAVVPVVMFLWHITVVGVDLAANGDDVAGRSALAIPAFLTAALAALPLVGMRFDSDVLPRRALTRIGAGVAGVLLTVGAAGLPGPAVYPTLCVALALGVALVVVARLDAGADARGGTDAQATADARVAADARAQAAQTLPARGRAPFGVAGTALTIASATLLEGFAGIGSALATVALTALALALIATRFIRVAAPGAWLSAAGISVAAIAWGNAFLSPVEWGPAAPLDSLARLFLLTLVPALLLGLGALGAASRLSKHEPPLLAGAGLALALPLGVFPMFALVRDTDGYAVTYFALAALTLALIVAAAISAARHESPGRGPAIALVGIVPVTVTATWALLHTIEGVAAVGQAPIAAMTVAVLALIVRVATRARIDTLATEATNLLVVGAALLWLLLRSWTGPFEVADWLAFAVVLAAPLLSVVAANRHPRWRAAAPWIPAAALALLGPGFVVSTVTGEPLAILVATPVIAVAVTAFIVALARSGRYSGAAAQLAISAVAALFVTNGALVTDWQRYPAAPTLLAINFVVVAVAWRAAPPVGRWVRAAAGTVAAHGVLVGFAAVAAWLLDTWNAQGGLSGWTVSLTLGAATLVGVTLALGATLRILAHSAELAEALRRAIAIAALAATLVTVAVMPVALAVTAARPLDVVAVVAAVPAAIAAVWWWQRDAVGSLIGGVALACASAVAIGVAGLTLLGQLDAYRADVATQVVVTAIAAIGAALTLPRAVSTQLRWPAAWLLLTALPLYFDPLGTWWAIIAASVPALGVAVTTAVRHWRDETAKPRAELFVLALPLLTATMTSELDHGKLALLVTGLAAMIVAFGATLPRAFSVGRALARAGSTGLTIIALLWLWGGGPSPEPYFIGAIGLVSVAGVWLVLRVFPQASVVAERCVYAAGAPVLFTAIVTGVLAETPVATAIGVVVSALVALGVSAVAERVRAGDVVAASLGTLSFTAMGASIAFAEGVEAADVWMLLPVLLCGVAAGAIAMRGRPGLRSFAAVGAPLGLALFVLVNSEGVTPSWWRIGLATVLIVATILVGALGRLQAPLVLGIIAAIAHVFVAGRTVLPDIAIPWWAWLAAAGIVLVFVAATYERRMQQARRIAVGLRAMR</sequence>
<keyword evidence="2" id="KW-0472">Membrane</keyword>
<feature type="transmembrane region" description="Helical" evidence="2">
    <location>
        <begin position="222"/>
        <end position="239"/>
    </location>
</feature>
<feature type="transmembrane region" description="Helical" evidence="2">
    <location>
        <begin position="567"/>
        <end position="585"/>
    </location>
</feature>
<feature type="transmembrane region" description="Helical" evidence="2">
    <location>
        <begin position="334"/>
        <end position="354"/>
    </location>
</feature>
<feature type="transmembrane region" description="Helical" evidence="2">
    <location>
        <begin position="591"/>
        <end position="610"/>
    </location>
</feature>
<evidence type="ECO:0000313" key="4">
    <source>
        <dbReference type="Proteomes" id="UP001597492"/>
    </source>
</evidence>
<feature type="transmembrane region" description="Helical" evidence="2">
    <location>
        <begin position="538"/>
        <end position="555"/>
    </location>
</feature>
<protein>
    <recommendedName>
        <fullName evidence="5">Integral membrane protein</fullName>
    </recommendedName>
</protein>
<dbReference type="Proteomes" id="UP001597492">
    <property type="component" value="Unassembled WGS sequence"/>
</dbReference>
<feature type="transmembrane region" description="Helical" evidence="2">
    <location>
        <begin position="1050"/>
        <end position="1072"/>
    </location>
</feature>
<feature type="transmembrane region" description="Helical" evidence="2">
    <location>
        <begin position="366"/>
        <end position="388"/>
    </location>
</feature>
<keyword evidence="2" id="KW-1133">Transmembrane helix</keyword>
<feature type="transmembrane region" description="Helical" evidence="2">
    <location>
        <begin position="191"/>
        <end position="216"/>
    </location>
</feature>
<feature type="transmembrane region" description="Helical" evidence="2">
    <location>
        <begin position="1575"/>
        <end position="1595"/>
    </location>
</feature>
<feature type="transmembrane region" description="Helical" evidence="2">
    <location>
        <begin position="966"/>
        <end position="986"/>
    </location>
</feature>
<feature type="compositionally biased region" description="Pro residues" evidence="1">
    <location>
        <begin position="123"/>
        <end position="134"/>
    </location>
</feature>
<feature type="transmembrane region" description="Helical" evidence="2">
    <location>
        <begin position="400"/>
        <end position="418"/>
    </location>
</feature>
<feature type="transmembrane region" description="Helical" evidence="2">
    <location>
        <begin position="913"/>
        <end position="930"/>
    </location>
</feature>
<feature type="transmembrane region" description="Helical" evidence="2">
    <location>
        <begin position="1394"/>
        <end position="1414"/>
    </location>
</feature>
<evidence type="ECO:0000313" key="3">
    <source>
        <dbReference type="EMBL" id="MFD2757061.1"/>
    </source>
</evidence>
<feature type="transmembrane region" description="Helical" evidence="2">
    <location>
        <begin position="280"/>
        <end position="297"/>
    </location>
</feature>
<feature type="compositionally biased region" description="Low complexity" evidence="1">
    <location>
        <begin position="91"/>
        <end position="101"/>
    </location>
</feature>
<feature type="transmembrane region" description="Helical" evidence="2">
    <location>
        <begin position="767"/>
        <end position="788"/>
    </location>
</feature>
<feature type="compositionally biased region" description="Low complexity" evidence="1">
    <location>
        <begin position="169"/>
        <end position="181"/>
    </location>
</feature>
<feature type="transmembrane region" description="Helical" evidence="2">
    <location>
        <begin position="1472"/>
        <end position="1491"/>
    </location>
</feature>
<feature type="transmembrane region" description="Helical" evidence="2">
    <location>
        <begin position="1420"/>
        <end position="1439"/>
    </location>
</feature>
<feature type="transmembrane region" description="Helical" evidence="2">
    <location>
        <begin position="495"/>
        <end position="518"/>
    </location>
</feature>
<proteinExistence type="predicted"/>
<evidence type="ECO:0000256" key="2">
    <source>
        <dbReference type="SAM" id="Phobius"/>
    </source>
</evidence>
<keyword evidence="4" id="KW-1185">Reference proteome</keyword>
<feature type="transmembrane region" description="Helical" evidence="2">
    <location>
        <begin position="1338"/>
        <end position="1359"/>
    </location>
</feature>
<feature type="transmembrane region" description="Helical" evidence="2">
    <location>
        <begin position="1311"/>
        <end position="1329"/>
    </location>
</feature>
<feature type="transmembrane region" description="Helical" evidence="2">
    <location>
        <begin position="993"/>
        <end position="1014"/>
    </location>
</feature>
<comment type="caution">
    <text evidence="3">The sequence shown here is derived from an EMBL/GenBank/DDBJ whole genome shotgun (WGS) entry which is preliminary data.</text>
</comment>
<organism evidence="3 4">
    <name type="scientific">Gulosibacter faecalis</name>
    <dbReference type="NCBI Taxonomy" id="272240"/>
    <lineage>
        <taxon>Bacteria</taxon>
        <taxon>Bacillati</taxon>
        <taxon>Actinomycetota</taxon>
        <taxon>Actinomycetes</taxon>
        <taxon>Micrococcales</taxon>
        <taxon>Microbacteriaceae</taxon>
        <taxon>Gulosibacter</taxon>
    </lineage>
</organism>